<feature type="region of interest" description="Disordered" evidence="1">
    <location>
        <begin position="65"/>
        <end position="101"/>
    </location>
</feature>
<name>A0A640SIF8_9ACTN</name>
<proteinExistence type="predicted"/>
<dbReference type="AlphaFoldDB" id="A0A640SIF8"/>
<dbReference type="EMBL" id="BLIN01000005">
    <property type="protein sequence ID" value="GFE11333.1"/>
    <property type="molecule type" value="Genomic_DNA"/>
</dbReference>
<gene>
    <name evidence="2" type="ORF">Scani_76010</name>
</gene>
<evidence type="ECO:0000313" key="2">
    <source>
        <dbReference type="EMBL" id="GFE11333.1"/>
    </source>
</evidence>
<organism evidence="2 3">
    <name type="scientific">Streptomyces caniferus</name>
    <dbReference type="NCBI Taxonomy" id="285557"/>
    <lineage>
        <taxon>Bacteria</taxon>
        <taxon>Bacillati</taxon>
        <taxon>Actinomycetota</taxon>
        <taxon>Actinomycetes</taxon>
        <taxon>Kitasatosporales</taxon>
        <taxon>Streptomycetaceae</taxon>
        <taxon>Streptomyces</taxon>
    </lineage>
</organism>
<sequence length="101" mass="10895">MACPTRWKVAGPVRPAKYKLTTSFSRGDVDIATASLTASLPAGTTVEPECRNVSFRVVPGQACPLPPDRATTAPSTRSGRLPNRFDSLIRTRDPPTLIRTT</sequence>
<comment type="caution">
    <text evidence="2">The sequence shown here is derived from an EMBL/GenBank/DDBJ whole genome shotgun (WGS) entry which is preliminary data.</text>
</comment>
<accession>A0A640SIF8</accession>
<evidence type="ECO:0000313" key="3">
    <source>
        <dbReference type="Proteomes" id="UP000435837"/>
    </source>
</evidence>
<reference evidence="2 3" key="1">
    <citation type="submission" date="2019-12" db="EMBL/GenBank/DDBJ databases">
        <title>Whole genome shotgun sequence of Streptomyces caniferus NBRC 15389.</title>
        <authorList>
            <person name="Ichikawa N."/>
            <person name="Kimura A."/>
            <person name="Kitahashi Y."/>
            <person name="Komaki H."/>
            <person name="Tamura T."/>
        </authorList>
    </citation>
    <scope>NUCLEOTIDE SEQUENCE [LARGE SCALE GENOMIC DNA]</scope>
    <source>
        <strain evidence="2 3">NBRC 15389</strain>
    </source>
</reference>
<protein>
    <submittedName>
        <fullName evidence="2">Uncharacterized protein</fullName>
    </submittedName>
</protein>
<dbReference type="Proteomes" id="UP000435837">
    <property type="component" value="Unassembled WGS sequence"/>
</dbReference>
<evidence type="ECO:0000256" key="1">
    <source>
        <dbReference type="SAM" id="MobiDB-lite"/>
    </source>
</evidence>